<dbReference type="InterPro" id="IPR024610">
    <property type="entry name" value="ING_N_histone-binding"/>
</dbReference>
<dbReference type="EMBL" id="JAEPRE010000092">
    <property type="protein sequence ID" value="KAG2233018.1"/>
    <property type="molecule type" value="Genomic_DNA"/>
</dbReference>
<gene>
    <name evidence="2" type="ORF">INT48_007594</name>
</gene>
<dbReference type="Gene3D" id="6.10.140.1740">
    <property type="match status" value="1"/>
</dbReference>
<name>A0A8H7VY63_9FUNG</name>
<feature type="non-terminal residue" evidence="2">
    <location>
        <position position="1"/>
    </location>
</feature>
<dbReference type="Pfam" id="PF12998">
    <property type="entry name" value="ING"/>
    <property type="match status" value="1"/>
</dbReference>
<evidence type="ECO:0000313" key="3">
    <source>
        <dbReference type="Proteomes" id="UP000613177"/>
    </source>
</evidence>
<evidence type="ECO:0000313" key="2">
    <source>
        <dbReference type="EMBL" id="KAG2233018.1"/>
    </source>
</evidence>
<dbReference type="Proteomes" id="UP000613177">
    <property type="component" value="Unassembled WGS sequence"/>
</dbReference>
<sequence length="112" mass="13289">MDDQTVDIHEDSGRYLQEYFTSLENLPSEIQYHWAEIKNRYEQAKAPEKRIKSAKHELTKIHSQWFSQDAEKKEKLSKQEPVIVQRIENDYARLEDLATDRITLAEEALKLV</sequence>
<accession>A0A8H7VY63</accession>
<dbReference type="AlphaFoldDB" id="A0A8H7VY63"/>
<comment type="caution">
    <text evidence="2">The sequence shown here is derived from an EMBL/GenBank/DDBJ whole genome shotgun (WGS) entry which is preliminary data.</text>
</comment>
<evidence type="ECO:0000259" key="1">
    <source>
        <dbReference type="Pfam" id="PF12998"/>
    </source>
</evidence>
<dbReference type="SUPFAM" id="SSF46596">
    <property type="entry name" value="Eukaryotic DNA topoisomerase I, dispensable insert domain"/>
    <property type="match status" value="1"/>
</dbReference>
<reference evidence="2" key="1">
    <citation type="submission" date="2021-01" db="EMBL/GenBank/DDBJ databases">
        <title>Metabolic potential, ecology and presence of endohyphal bacteria is reflected in genomic diversity of Mucoromycotina.</title>
        <authorList>
            <person name="Muszewska A."/>
            <person name="Okrasinska A."/>
            <person name="Steczkiewicz K."/>
            <person name="Drgas O."/>
            <person name="Orlowska M."/>
            <person name="Perlinska-Lenart U."/>
            <person name="Aleksandrzak-Piekarczyk T."/>
            <person name="Szatraj K."/>
            <person name="Zielenkiewicz U."/>
            <person name="Pilsyk S."/>
            <person name="Malc E."/>
            <person name="Mieczkowski P."/>
            <person name="Kruszewska J.S."/>
            <person name="Biernat P."/>
            <person name="Pawlowska J."/>
        </authorList>
    </citation>
    <scope>NUCLEOTIDE SEQUENCE</scope>
    <source>
        <strain evidence="2">WA0000018081</strain>
    </source>
</reference>
<proteinExistence type="predicted"/>
<organism evidence="2 3">
    <name type="scientific">Thamnidium elegans</name>
    <dbReference type="NCBI Taxonomy" id="101142"/>
    <lineage>
        <taxon>Eukaryota</taxon>
        <taxon>Fungi</taxon>
        <taxon>Fungi incertae sedis</taxon>
        <taxon>Mucoromycota</taxon>
        <taxon>Mucoromycotina</taxon>
        <taxon>Mucoromycetes</taxon>
        <taxon>Mucorales</taxon>
        <taxon>Mucorineae</taxon>
        <taxon>Mucoraceae</taxon>
        <taxon>Thamnidium</taxon>
    </lineage>
</organism>
<protein>
    <recommendedName>
        <fullName evidence="1">Inhibitor of growth protein N-terminal histone-binding domain-containing protein</fullName>
    </recommendedName>
</protein>
<keyword evidence="3" id="KW-1185">Reference proteome</keyword>
<feature type="domain" description="Inhibitor of growth protein N-terminal histone-binding" evidence="1">
    <location>
        <begin position="15"/>
        <end position="112"/>
    </location>
</feature>